<feature type="compositionally biased region" description="Acidic residues" evidence="1">
    <location>
        <begin position="264"/>
        <end position="281"/>
    </location>
</feature>
<reference evidence="2" key="1">
    <citation type="submission" date="2021-01" db="EMBL/GenBank/DDBJ databases">
        <authorList>
            <person name="Corre E."/>
            <person name="Pelletier E."/>
            <person name="Niang G."/>
            <person name="Scheremetjew M."/>
            <person name="Finn R."/>
            <person name="Kale V."/>
            <person name="Holt S."/>
            <person name="Cochrane G."/>
            <person name="Meng A."/>
            <person name="Brown T."/>
            <person name="Cohen L."/>
        </authorList>
    </citation>
    <scope>NUCLEOTIDE SEQUENCE</scope>
    <source>
        <strain evidence="2">CCMP2084</strain>
    </source>
</reference>
<feature type="compositionally biased region" description="Polar residues" evidence="1">
    <location>
        <begin position="13"/>
        <end position="33"/>
    </location>
</feature>
<evidence type="ECO:0000313" key="2">
    <source>
        <dbReference type="EMBL" id="CAD9819351.1"/>
    </source>
</evidence>
<feature type="region of interest" description="Disordered" evidence="1">
    <location>
        <begin position="13"/>
        <end position="64"/>
    </location>
</feature>
<feature type="region of interest" description="Disordered" evidence="1">
    <location>
        <begin position="229"/>
        <end position="325"/>
    </location>
</feature>
<sequence>MRIQRSLFSMISGLTNERRPTATNNNESATTPLLSEAGTADSPERSSIRTAMNRNPLTIPPPTDPDYVDFVNGMVNVSRGDNTSIGGAGRSAVRDRRVASDDGASLLASYLAGDGDLGGGLGTTIPGLGRLLRVGNNGGNGGGGIDIHIHAIVTGPGMMAATAAAGLGDLGTATTLLSGNSTTTINAGNEAAMLVRPPVVNDDDDGLFSELYSEGLPHATEDGLELQREDNHFNNNDNDDDDDTDDGMPPLHSRHSSSSSSSSSDEDEEEEELDDLPDLLGDENSLVEGDASSMTNGGGSSHVRPPQRSPLGRFFRRIGRRGDPS</sequence>
<protein>
    <submittedName>
        <fullName evidence="2">Uncharacterized protein</fullName>
    </submittedName>
</protein>
<feature type="compositionally biased region" description="Acidic residues" evidence="1">
    <location>
        <begin position="237"/>
        <end position="246"/>
    </location>
</feature>
<dbReference type="EMBL" id="HBHQ01016748">
    <property type="protein sequence ID" value="CAD9819351.1"/>
    <property type="molecule type" value="Transcribed_RNA"/>
</dbReference>
<organism evidence="2">
    <name type="scientific">Attheya septentrionalis</name>
    <dbReference type="NCBI Taxonomy" id="420275"/>
    <lineage>
        <taxon>Eukaryota</taxon>
        <taxon>Sar</taxon>
        <taxon>Stramenopiles</taxon>
        <taxon>Ochrophyta</taxon>
        <taxon>Bacillariophyta</taxon>
        <taxon>Coscinodiscophyceae</taxon>
        <taxon>Chaetocerotophycidae</taxon>
        <taxon>Chaetocerotales</taxon>
        <taxon>Attheyaceae</taxon>
        <taxon>Attheya</taxon>
    </lineage>
</organism>
<accession>A0A7S2UJK9</accession>
<proteinExistence type="predicted"/>
<gene>
    <name evidence="2" type="ORF">ASEP1449_LOCUS11184</name>
</gene>
<name>A0A7S2UJK9_9STRA</name>
<dbReference type="AlphaFoldDB" id="A0A7S2UJK9"/>
<evidence type="ECO:0000256" key="1">
    <source>
        <dbReference type="SAM" id="MobiDB-lite"/>
    </source>
</evidence>